<comment type="function">
    <text evidence="6 7">Catalyzes the reversible reaction in which hydroxymethyl group from 5,10-methylenetetrahydrofolate is transferred onto alpha-ketoisovalerate to form ketopantoate.</text>
</comment>
<dbReference type="AlphaFoldDB" id="A0A366EGU2"/>
<evidence type="ECO:0000256" key="1">
    <source>
        <dbReference type="ARBA" id="ARBA00005033"/>
    </source>
</evidence>
<dbReference type="SUPFAM" id="SSF51621">
    <property type="entry name" value="Phosphoenolpyruvate/pyruvate domain"/>
    <property type="match status" value="1"/>
</dbReference>
<evidence type="ECO:0000313" key="12">
    <source>
        <dbReference type="Proteomes" id="UP000252254"/>
    </source>
</evidence>
<dbReference type="OrthoDB" id="9781789at2"/>
<keyword evidence="7 10" id="KW-0479">Metal-binding</keyword>
<name>A0A366EGU2_9BACI</name>
<dbReference type="GO" id="GO:0000287">
    <property type="term" value="F:magnesium ion binding"/>
    <property type="evidence" value="ECO:0007669"/>
    <property type="project" value="TreeGrafter"/>
</dbReference>
<evidence type="ECO:0000256" key="3">
    <source>
        <dbReference type="ARBA" id="ARBA00011424"/>
    </source>
</evidence>
<proteinExistence type="inferred from homology"/>
<dbReference type="FunFam" id="3.20.20.60:FF:000003">
    <property type="entry name" value="3-methyl-2-oxobutanoate hydroxymethyltransferase"/>
    <property type="match status" value="1"/>
</dbReference>
<feature type="binding site" evidence="7 10">
    <location>
        <position position="114"/>
    </location>
    <ligand>
        <name>Mg(2+)</name>
        <dbReference type="ChEBI" id="CHEBI:18420"/>
    </ligand>
</feature>
<dbReference type="GO" id="GO:0015940">
    <property type="term" value="P:pantothenate biosynthetic process"/>
    <property type="evidence" value="ECO:0007669"/>
    <property type="project" value="UniProtKB-UniRule"/>
</dbReference>
<comment type="caution">
    <text evidence="11">The sequence shown here is derived from an EMBL/GenBank/DDBJ whole genome shotgun (WGS) entry which is preliminary data.</text>
</comment>
<dbReference type="Proteomes" id="UP000252254">
    <property type="component" value="Unassembled WGS sequence"/>
</dbReference>
<feature type="active site" description="Proton acceptor" evidence="7 8">
    <location>
        <position position="182"/>
    </location>
</feature>
<dbReference type="CDD" id="cd06557">
    <property type="entry name" value="KPHMT-like"/>
    <property type="match status" value="1"/>
</dbReference>
<dbReference type="InterPro" id="IPR040442">
    <property type="entry name" value="Pyrv_kinase-like_dom_sf"/>
</dbReference>
<evidence type="ECO:0000313" key="11">
    <source>
        <dbReference type="EMBL" id="RBP01553.1"/>
    </source>
</evidence>
<dbReference type="NCBIfam" id="NF001452">
    <property type="entry name" value="PRK00311.1"/>
    <property type="match status" value="1"/>
</dbReference>
<evidence type="ECO:0000256" key="5">
    <source>
        <dbReference type="ARBA" id="ARBA00022679"/>
    </source>
</evidence>
<keyword evidence="7" id="KW-0963">Cytoplasm</keyword>
<dbReference type="Gene3D" id="3.20.20.60">
    <property type="entry name" value="Phosphoenolpyruvate-binding domains"/>
    <property type="match status" value="1"/>
</dbReference>
<dbReference type="Pfam" id="PF02548">
    <property type="entry name" value="Pantoate_transf"/>
    <property type="match status" value="1"/>
</dbReference>
<accession>A0A366EGU2</accession>
<dbReference type="RefSeq" id="WP_113866251.1">
    <property type="nucleotide sequence ID" value="NZ_BAABQN010000001.1"/>
</dbReference>
<evidence type="ECO:0000256" key="6">
    <source>
        <dbReference type="ARBA" id="ARBA00056497"/>
    </source>
</evidence>
<evidence type="ECO:0000256" key="9">
    <source>
        <dbReference type="PIRSR" id="PIRSR000388-2"/>
    </source>
</evidence>
<dbReference type="PANTHER" id="PTHR20881:SF0">
    <property type="entry name" value="3-METHYL-2-OXOBUTANOATE HYDROXYMETHYLTRANSFERASE"/>
    <property type="match status" value="1"/>
</dbReference>
<reference evidence="11 12" key="1">
    <citation type="submission" date="2018-06" db="EMBL/GenBank/DDBJ databases">
        <title>Genomic Encyclopedia of Type Strains, Phase IV (KMG-IV): sequencing the most valuable type-strain genomes for metagenomic binning, comparative biology and taxonomic classification.</title>
        <authorList>
            <person name="Goeker M."/>
        </authorList>
    </citation>
    <scope>NUCLEOTIDE SEQUENCE [LARGE SCALE GENOMIC DNA]</scope>
    <source>
        <strain evidence="11 12">DSM 15140</strain>
    </source>
</reference>
<dbReference type="NCBIfam" id="TIGR00222">
    <property type="entry name" value="panB"/>
    <property type="match status" value="1"/>
</dbReference>
<dbReference type="PIRSF" id="PIRSF000388">
    <property type="entry name" value="Pantoate_hydroxy_MeTrfase"/>
    <property type="match status" value="1"/>
</dbReference>
<comment type="catalytic activity">
    <reaction evidence="7">
        <text>(6R)-5,10-methylene-5,6,7,8-tetrahydrofolate + 3-methyl-2-oxobutanoate + H2O = 2-dehydropantoate + (6S)-5,6,7,8-tetrahydrofolate</text>
        <dbReference type="Rhea" id="RHEA:11824"/>
        <dbReference type="ChEBI" id="CHEBI:11561"/>
        <dbReference type="ChEBI" id="CHEBI:11851"/>
        <dbReference type="ChEBI" id="CHEBI:15377"/>
        <dbReference type="ChEBI" id="CHEBI:15636"/>
        <dbReference type="ChEBI" id="CHEBI:57453"/>
        <dbReference type="EC" id="2.1.2.11"/>
    </reaction>
</comment>
<feature type="binding site" evidence="7 10">
    <location>
        <position position="43"/>
    </location>
    <ligand>
        <name>Mg(2+)</name>
        <dbReference type="ChEBI" id="CHEBI:18420"/>
    </ligand>
</feature>
<keyword evidence="5 7" id="KW-0808">Transferase</keyword>
<comment type="subcellular location">
    <subcellularLocation>
        <location evidence="7">Cytoplasm</location>
    </subcellularLocation>
</comment>
<dbReference type="PANTHER" id="PTHR20881">
    <property type="entry name" value="3-METHYL-2-OXOBUTANOATE HYDROXYMETHYLTRANSFERASE"/>
    <property type="match status" value="1"/>
</dbReference>
<feature type="binding site" evidence="7 9">
    <location>
        <position position="82"/>
    </location>
    <ligand>
        <name>3-methyl-2-oxobutanoate</name>
        <dbReference type="ChEBI" id="CHEBI:11851"/>
    </ligand>
</feature>
<organism evidence="11 12">
    <name type="scientific">Paraliobacillus ryukyuensis</name>
    <dbReference type="NCBI Taxonomy" id="200904"/>
    <lineage>
        <taxon>Bacteria</taxon>
        <taxon>Bacillati</taxon>
        <taxon>Bacillota</taxon>
        <taxon>Bacilli</taxon>
        <taxon>Bacillales</taxon>
        <taxon>Bacillaceae</taxon>
        <taxon>Paraliobacillus</taxon>
    </lineage>
</organism>
<evidence type="ECO:0000256" key="7">
    <source>
        <dbReference type="HAMAP-Rule" id="MF_00156"/>
    </source>
</evidence>
<evidence type="ECO:0000256" key="10">
    <source>
        <dbReference type="PIRSR" id="PIRSR000388-3"/>
    </source>
</evidence>
<dbReference type="GO" id="GO:0008168">
    <property type="term" value="F:methyltransferase activity"/>
    <property type="evidence" value="ECO:0007669"/>
    <property type="project" value="UniProtKB-KW"/>
</dbReference>
<dbReference type="GO" id="GO:0003864">
    <property type="term" value="F:3-methyl-2-oxobutanoate hydroxymethyltransferase activity"/>
    <property type="evidence" value="ECO:0007669"/>
    <property type="project" value="UniProtKB-UniRule"/>
</dbReference>
<keyword evidence="11" id="KW-0489">Methyltransferase</keyword>
<keyword evidence="4 7" id="KW-0566">Pantothenate biosynthesis</keyword>
<comment type="cofactor">
    <cofactor evidence="7 10">
        <name>Mg(2+)</name>
        <dbReference type="ChEBI" id="CHEBI:18420"/>
    </cofactor>
    <text evidence="7 10">Binds 1 Mg(2+) ion per subunit.</text>
</comment>
<comment type="similarity">
    <text evidence="2 7">Belongs to the PanB family.</text>
</comment>
<dbReference type="GO" id="GO:0032259">
    <property type="term" value="P:methylation"/>
    <property type="evidence" value="ECO:0007669"/>
    <property type="project" value="UniProtKB-KW"/>
</dbReference>
<dbReference type="STRING" id="200904.GCA_900168775_01820"/>
<dbReference type="EMBL" id="QNRI01000001">
    <property type="protein sequence ID" value="RBP01553.1"/>
    <property type="molecule type" value="Genomic_DNA"/>
</dbReference>
<sequence length="279" mass="30314">MKNKITLQQMKETDDKITMITAYDYPTAKLAEQAGIDMILVGDSLGMVVLGYDSTIQVTVEDMIHHGKAVTRGASDTFVVVDLPFMSYHISLEDSMRNAKEIFQQTNAQAIKIEGASPEILQFITKLTDAGIPVVAHIGLTPQSVNVLGGFRVQGKDQASIDKLIKDAKALEASGAIGIVLECIPKEVAQLITSQLTIPTIGIGAGINCDGQVIVSHDILKYGVDRLPKFVRSYQNFNEVIPQAIGQYISEVKQGTFPNASESYFLSPELRTALNLEDA</sequence>
<keyword evidence="12" id="KW-1185">Reference proteome</keyword>
<comment type="subunit">
    <text evidence="3 7">Homodecamer; pentamer of dimers.</text>
</comment>
<comment type="pathway">
    <text evidence="1 7">Cofactor biosynthesis; (R)-pantothenate biosynthesis; (R)-pantoate from 3-methyl-2-oxobutanoate: step 1/2.</text>
</comment>
<keyword evidence="7 10" id="KW-0460">Magnesium</keyword>
<evidence type="ECO:0000256" key="2">
    <source>
        <dbReference type="ARBA" id="ARBA00008676"/>
    </source>
</evidence>
<feature type="binding site" evidence="7 9">
    <location>
        <begin position="43"/>
        <end position="44"/>
    </location>
    <ligand>
        <name>3-methyl-2-oxobutanoate</name>
        <dbReference type="ChEBI" id="CHEBI:11851"/>
    </ligand>
</feature>
<dbReference type="InterPro" id="IPR003700">
    <property type="entry name" value="Pantoate_hydroxy_MeTrfase"/>
</dbReference>
<feature type="binding site" evidence="7 10">
    <location>
        <position position="82"/>
    </location>
    <ligand>
        <name>Mg(2+)</name>
        <dbReference type="ChEBI" id="CHEBI:18420"/>
    </ligand>
</feature>
<evidence type="ECO:0000256" key="8">
    <source>
        <dbReference type="PIRSR" id="PIRSR000388-1"/>
    </source>
</evidence>
<dbReference type="GO" id="GO:0005737">
    <property type="term" value="C:cytoplasm"/>
    <property type="evidence" value="ECO:0007669"/>
    <property type="project" value="UniProtKB-SubCell"/>
</dbReference>
<feature type="binding site" evidence="7 9">
    <location>
        <position position="112"/>
    </location>
    <ligand>
        <name>3-methyl-2-oxobutanoate</name>
        <dbReference type="ChEBI" id="CHEBI:11851"/>
    </ligand>
</feature>
<dbReference type="UniPathway" id="UPA00028">
    <property type="reaction ID" value="UER00003"/>
</dbReference>
<dbReference type="EC" id="2.1.2.11" evidence="7"/>
<dbReference type="InterPro" id="IPR015813">
    <property type="entry name" value="Pyrv/PenolPyrv_kinase-like_dom"/>
</dbReference>
<gene>
    <name evidence="7" type="primary">panB</name>
    <name evidence="11" type="ORF">DES48_101290</name>
</gene>
<evidence type="ECO:0000256" key="4">
    <source>
        <dbReference type="ARBA" id="ARBA00022655"/>
    </source>
</evidence>
<dbReference type="HAMAP" id="MF_00156">
    <property type="entry name" value="PanB"/>
    <property type="match status" value="1"/>
</dbReference>
<protein>
    <recommendedName>
        <fullName evidence="7">3-methyl-2-oxobutanoate hydroxymethyltransferase</fullName>
        <ecNumber evidence="7">2.1.2.11</ecNumber>
    </recommendedName>
    <alternativeName>
        <fullName evidence="7">Ketopantoate hydroxymethyltransferase</fullName>
        <shortName evidence="7">KPHMT</shortName>
    </alternativeName>
</protein>